<dbReference type="GeneID" id="114241406"/>
<name>A0A6J2JFG7_BOMMA</name>
<protein>
    <submittedName>
        <fullName evidence="3">Uncharacterized protein LOC114241406</fullName>
    </submittedName>
</protein>
<organism evidence="2 3">
    <name type="scientific">Bombyx mandarina</name>
    <name type="common">Wild silk moth</name>
    <name type="synonym">Wild silkworm</name>
    <dbReference type="NCBI Taxonomy" id="7092"/>
    <lineage>
        <taxon>Eukaryota</taxon>
        <taxon>Metazoa</taxon>
        <taxon>Ecdysozoa</taxon>
        <taxon>Arthropoda</taxon>
        <taxon>Hexapoda</taxon>
        <taxon>Insecta</taxon>
        <taxon>Pterygota</taxon>
        <taxon>Neoptera</taxon>
        <taxon>Endopterygota</taxon>
        <taxon>Lepidoptera</taxon>
        <taxon>Glossata</taxon>
        <taxon>Ditrysia</taxon>
        <taxon>Bombycoidea</taxon>
        <taxon>Bombycidae</taxon>
        <taxon>Bombycinae</taxon>
        <taxon>Bombyx</taxon>
    </lineage>
</organism>
<reference evidence="3" key="1">
    <citation type="submission" date="2025-08" db="UniProtKB">
        <authorList>
            <consortium name="RefSeq"/>
        </authorList>
    </citation>
    <scope>IDENTIFICATION</scope>
    <source>
        <tissue evidence="3">Silk gland</tissue>
    </source>
</reference>
<dbReference type="AlphaFoldDB" id="A0A6J2JFG7"/>
<sequence>MNRVFGLVLLCYVSAIVFFLITSGEANNTHNRFRRYLSFRNISHFFLRVNFKANMVPWNQLFAQAVGFRVNWDEPPDSFHPYHRLYRRDLYRHMETVLDRNGLNGFHCVRRAICEMEMISQPTEIYHRILKMVFRRQSSSTDKWHNKTETECQNSINSCPFSVLEVSQFTDVA</sequence>
<accession>A0A6J2JFG7</accession>
<gene>
    <name evidence="3" type="primary">LOC114241406</name>
</gene>
<dbReference type="RefSeq" id="XP_028028038.1">
    <property type="nucleotide sequence ID" value="XM_028172237.1"/>
</dbReference>
<dbReference type="KEGG" id="bman:114241406"/>
<dbReference type="Proteomes" id="UP000504629">
    <property type="component" value="Unplaced"/>
</dbReference>
<dbReference type="InterPro" id="IPR006631">
    <property type="entry name" value="DM4_12"/>
</dbReference>
<keyword evidence="1" id="KW-0732">Signal</keyword>
<proteinExistence type="predicted"/>
<dbReference type="PANTHER" id="PTHR21398:SF6">
    <property type="entry name" value="AGAP007094-PA"/>
    <property type="match status" value="1"/>
</dbReference>
<dbReference type="Pfam" id="PF07841">
    <property type="entry name" value="DM4_12"/>
    <property type="match status" value="1"/>
</dbReference>
<feature type="chain" id="PRO_5026860655" evidence="1">
    <location>
        <begin position="27"/>
        <end position="173"/>
    </location>
</feature>
<evidence type="ECO:0000313" key="3">
    <source>
        <dbReference type="RefSeq" id="XP_028028038.1"/>
    </source>
</evidence>
<dbReference type="PANTHER" id="PTHR21398">
    <property type="entry name" value="AGAP007094-PA"/>
    <property type="match status" value="1"/>
</dbReference>
<evidence type="ECO:0000256" key="1">
    <source>
        <dbReference type="SAM" id="SignalP"/>
    </source>
</evidence>
<keyword evidence="2" id="KW-1185">Reference proteome</keyword>
<evidence type="ECO:0000313" key="2">
    <source>
        <dbReference type="Proteomes" id="UP000504629"/>
    </source>
</evidence>
<dbReference type="OrthoDB" id="7526931at2759"/>
<dbReference type="SMART" id="SM00718">
    <property type="entry name" value="DM4_12"/>
    <property type="match status" value="1"/>
</dbReference>
<feature type="signal peptide" evidence="1">
    <location>
        <begin position="1"/>
        <end position="26"/>
    </location>
</feature>